<sequence>MEQTVHLRVTDAATGRLLPCRVHLRDAYGQPRLPLGYLPDPPVAPGQEVGGHLVSQGKVWAYIDGSCEVRLPPGRVTVEVWHGPAYAPTVWETDRGQGRIAIRVRLSQVLAPPPGWHWADTRVHFLSPAVAALEGAAEGLTLVHLLAARREKPLPRLANLLDFSGQDVLLQRFGCAVCVNTYQQGGVWGDLALLHCHRVVFPLTAGEPGFEHYTLADWAYQCHRKGGLVVWPGFPGSPGERLPLAMLGEIDAVEWCAEAPWDASTLELWYALLNAGRLLPVVGASGKPSNALAVGAVRTATWLGPVQPFSLANWVSAVKHGHTYATHGPILEWRINDLAHPWEVPPLSPFSVPLTGPGSMLTPSESPLPRTPNAVSAAAAATASPPAWCIVAHARSVTPFSRLEMICGGEVMASASASVVPVDNASVAAPLIGTSQPNPPGFVQHPTGVYCAGITWQLAATKLDELPGSWLAFRCWDGHNLAAHTSPISLPRQTRLRECDRERLHEALARAESVLVSVPHPRQSELLQRLRAARQTLRHLP</sequence>
<protein>
    <submittedName>
        <fullName evidence="1">Hypothetical conserved protein</fullName>
    </submittedName>
</protein>
<name>H5SCD5_9BACT</name>
<proteinExistence type="predicted"/>
<reference evidence="1" key="2">
    <citation type="journal article" date="2012" name="PLoS ONE">
        <title>A Deeply Branching Thermophilic Bacterium with an Ancient Acetyl-CoA Pathway Dominates a Subsurface Ecosystem.</title>
        <authorList>
            <person name="Takami H."/>
            <person name="Noguchi H."/>
            <person name="Takaki Y."/>
            <person name="Uchiyama I."/>
            <person name="Toyoda A."/>
            <person name="Nishi S."/>
            <person name="Chee G.-J."/>
            <person name="Arai W."/>
            <person name="Nunoura T."/>
            <person name="Itoh T."/>
            <person name="Hattori M."/>
            <person name="Takai K."/>
        </authorList>
    </citation>
    <scope>NUCLEOTIDE SEQUENCE</scope>
</reference>
<evidence type="ECO:0000313" key="1">
    <source>
        <dbReference type="EMBL" id="BAL53821.1"/>
    </source>
</evidence>
<dbReference type="AlphaFoldDB" id="H5SCD5"/>
<dbReference type="EMBL" id="AP011668">
    <property type="protein sequence ID" value="BAL53821.1"/>
    <property type="molecule type" value="Genomic_DNA"/>
</dbReference>
<organism evidence="1">
    <name type="scientific">uncultured Planctomycetota bacterium</name>
    <dbReference type="NCBI Taxonomy" id="120965"/>
    <lineage>
        <taxon>Bacteria</taxon>
        <taxon>Pseudomonadati</taxon>
        <taxon>Planctomycetota</taxon>
        <taxon>environmental samples</taxon>
    </lineage>
</organism>
<gene>
    <name evidence="1" type="ORF">HGMM_F09D09C15</name>
</gene>
<reference evidence="1" key="1">
    <citation type="journal article" date="2005" name="Environ. Microbiol.">
        <title>Genetic and functional properties of uncultivated thermophilic crenarchaeotes from a subsurface gold mine as revealed by analysis of genome fragments.</title>
        <authorList>
            <person name="Nunoura T."/>
            <person name="Hirayama H."/>
            <person name="Takami H."/>
            <person name="Oida H."/>
            <person name="Nishi S."/>
            <person name="Shimamura S."/>
            <person name="Suzuki Y."/>
            <person name="Inagaki F."/>
            <person name="Takai K."/>
            <person name="Nealson K.H."/>
            <person name="Horikoshi K."/>
        </authorList>
    </citation>
    <scope>NUCLEOTIDE SEQUENCE</scope>
</reference>
<accession>H5SCD5</accession>